<name>A0A8X6K5T7_TRICU</name>
<dbReference type="Proteomes" id="UP000887116">
    <property type="component" value="Unassembled WGS sequence"/>
</dbReference>
<sequence length="467" mass="53493">MMFFVVVKVSKDSILQEILTADEKSYDFCLCNPPFFENIDDIRKKRPKIKEKIETFAKKEEIFSEGGETSFVKQMIKDSLQFRDRISLYTSMFGKKKSYIEILKELHTIKDVTYTKTEFCQGNTIRWGIAWTFLKSVHFLQFEKAKSKPKKAKPPLVHSILRKSENGSTASVEQILERINEILLELEIFSKLIKCAENYAEVQITSNKNTWSHQRRKRREELKSKKKNSTTNKNNETSPQTDVSMLDLNDAASETENKFNETIKNAKGEDSQITVSVTNKTDVKESIDNPNDSLSSTKSEFSVISKGENIYQPDDTQSVIASFNVSNDVGISDQSLSNPDDSEQTSVSGKWKNNDESKTCKNVLEINAEHKHSEDSADKLSEDNASNKCKRKSDWETSPKKKIKLAPIELDIKNDNESVSSEGIPLLFSTIKLRKTKEHILLEMNCPPECNRDSMHQIFQLFKNKFT</sequence>
<feature type="region of interest" description="Disordered" evidence="3">
    <location>
        <begin position="369"/>
        <end position="393"/>
    </location>
</feature>
<reference evidence="4" key="1">
    <citation type="submission" date="2020-07" db="EMBL/GenBank/DDBJ databases">
        <title>Multicomponent nature underlies the extraordinary mechanical properties of spider dragline silk.</title>
        <authorList>
            <person name="Kono N."/>
            <person name="Nakamura H."/>
            <person name="Mori M."/>
            <person name="Yoshida Y."/>
            <person name="Ohtoshi R."/>
            <person name="Malay A.D."/>
            <person name="Moran D.A.P."/>
            <person name="Tomita M."/>
            <person name="Numata K."/>
            <person name="Arakawa K."/>
        </authorList>
    </citation>
    <scope>NUCLEOTIDE SEQUENCE</scope>
</reference>
<keyword evidence="5" id="KW-1185">Reference proteome</keyword>
<dbReference type="InterPro" id="IPR010286">
    <property type="entry name" value="METTL16/RlmF"/>
</dbReference>
<dbReference type="PROSITE" id="PS00092">
    <property type="entry name" value="N6_MTASE"/>
    <property type="match status" value="1"/>
</dbReference>
<dbReference type="OrthoDB" id="514248at2759"/>
<protein>
    <submittedName>
        <fullName evidence="4">RNA N6-adenosine-methyltransferase mettl16</fullName>
    </submittedName>
</protein>
<feature type="compositionally biased region" description="Basic and acidic residues" evidence="3">
    <location>
        <begin position="369"/>
        <end position="382"/>
    </location>
</feature>
<feature type="compositionally biased region" description="Low complexity" evidence="3">
    <location>
        <begin position="229"/>
        <end position="238"/>
    </location>
</feature>
<dbReference type="GO" id="GO:0070475">
    <property type="term" value="P:rRNA base methylation"/>
    <property type="evidence" value="ECO:0007669"/>
    <property type="project" value="TreeGrafter"/>
</dbReference>
<keyword evidence="2" id="KW-0808">Transferase</keyword>
<evidence type="ECO:0000256" key="1">
    <source>
        <dbReference type="ARBA" id="ARBA00022603"/>
    </source>
</evidence>
<feature type="compositionally biased region" description="Polar residues" evidence="3">
    <location>
        <begin position="330"/>
        <end position="348"/>
    </location>
</feature>
<evidence type="ECO:0000256" key="2">
    <source>
        <dbReference type="ARBA" id="ARBA00022679"/>
    </source>
</evidence>
<dbReference type="InterPro" id="IPR029063">
    <property type="entry name" value="SAM-dependent_MTases_sf"/>
</dbReference>
<evidence type="ECO:0000256" key="3">
    <source>
        <dbReference type="SAM" id="MobiDB-lite"/>
    </source>
</evidence>
<comment type="caution">
    <text evidence="4">The sequence shown here is derived from an EMBL/GenBank/DDBJ whole genome shotgun (WGS) entry which is preliminary data.</text>
</comment>
<dbReference type="PANTHER" id="PTHR13393:SF0">
    <property type="entry name" value="RNA N6-ADENOSINE-METHYLTRANSFERASE METTL16"/>
    <property type="match status" value="1"/>
</dbReference>
<feature type="region of interest" description="Disordered" evidence="3">
    <location>
        <begin position="330"/>
        <end position="354"/>
    </location>
</feature>
<dbReference type="GO" id="GO:0008168">
    <property type="term" value="F:methyltransferase activity"/>
    <property type="evidence" value="ECO:0007669"/>
    <property type="project" value="UniProtKB-KW"/>
</dbReference>
<dbReference type="EMBL" id="BMAO01039650">
    <property type="protein sequence ID" value="GFR32811.1"/>
    <property type="molecule type" value="Genomic_DNA"/>
</dbReference>
<organism evidence="4 5">
    <name type="scientific">Trichonephila clavata</name>
    <name type="common">Joro spider</name>
    <name type="synonym">Nephila clavata</name>
    <dbReference type="NCBI Taxonomy" id="2740835"/>
    <lineage>
        <taxon>Eukaryota</taxon>
        <taxon>Metazoa</taxon>
        <taxon>Ecdysozoa</taxon>
        <taxon>Arthropoda</taxon>
        <taxon>Chelicerata</taxon>
        <taxon>Arachnida</taxon>
        <taxon>Araneae</taxon>
        <taxon>Araneomorphae</taxon>
        <taxon>Entelegynae</taxon>
        <taxon>Araneoidea</taxon>
        <taxon>Nephilidae</taxon>
        <taxon>Trichonephila</taxon>
    </lineage>
</organism>
<feature type="compositionally biased region" description="Basic residues" evidence="3">
    <location>
        <begin position="213"/>
        <end position="228"/>
    </location>
</feature>
<feature type="region of interest" description="Disordered" evidence="3">
    <location>
        <begin position="209"/>
        <end position="245"/>
    </location>
</feature>
<dbReference type="GO" id="GO:0005634">
    <property type="term" value="C:nucleus"/>
    <property type="evidence" value="ECO:0007669"/>
    <property type="project" value="TreeGrafter"/>
</dbReference>
<evidence type="ECO:0000313" key="4">
    <source>
        <dbReference type="EMBL" id="GFR32811.1"/>
    </source>
</evidence>
<keyword evidence="1" id="KW-0489">Methyltransferase</keyword>
<dbReference type="AlphaFoldDB" id="A0A8X6K5T7"/>
<dbReference type="GO" id="GO:0003676">
    <property type="term" value="F:nucleic acid binding"/>
    <property type="evidence" value="ECO:0007669"/>
    <property type="project" value="InterPro"/>
</dbReference>
<dbReference type="Gene3D" id="3.40.50.150">
    <property type="entry name" value="Vaccinia Virus protein VP39"/>
    <property type="match status" value="1"/>
</dbReference>
<proteinExistence type="predicted"/>
<evidence type="ECO:0000313" key="5">
    <source>
        <dbReference type="Proteomes" id="UP000887116"/>
    </source>
</evidence>
<dbReference type="InterPro" id="IPR002052">
    <property type="entry name" value="DNA_methylase_N6_adenine_CS"/>
</dbReference>
<gene>
    <name evidence="4" type="primary">mettl16</name>
    <name evidence="4" type="ORF">TNCT_630971</name>
</gene>
<dbReference type="Pfam" id="PF05971">
    <property type="entry name" value="Methyltransf_10"/>
    <property type="match status" value="1"/>
</dbReference>
<dbReference type="PANTHER" id="PTHR13393">
    <property type="entry name" value="SAM-DEPENDENT METHYLTRANSFERASE"/>
    <property type="match status" value="1"/>
</dbReference>
<accession>A0A8X6K5T7</accession>